<organism evidence="8 9">
    <name type="scientific">Streptomyces guryensis</name>
    <dbReference type="NCBI Taxonomy" id="2886947"/>
    <lineage>
        <taxon>Bacteria</taxon>
        <taxon>Bacillati</taxon>
        <taxon>Actinomycetota</taxon>
        <taxon>Actinomycetes</taxon>
        <taxon>Kitasatosporales</taxon>
        <taxon>Streptomycetaceae</taxon>
        <taxon>Streptomyces</taxon>
    </lineage>
</organism>
<evidence type="ECO:0000256" key="3">
    <source>
        <dbReference type="ARBA" id="ARBA00022723"/>
    </source>
</evidence>
<evidence type="ECO:0000256" key="7">
    <source>
        <dbReference type="RuleBase" id="RU000461"/>
    </source>
</evidence>
<dbReference type="EMBL" id="JAJSBI010000049">
    <property type="protein sequence ID" value="MCD9880869.1"/>
    <property type="molecule type" value="Genomic_DNA"/>
</dbReference>
<dbReference type="Pfam" id="PF00067">
    <property type="entry name" value="p450"/>
    <property type="match status" value="1"/>
</dbReference>
<proteinExistence type="inferred from homology"/>
<keyword evidence="2 7" id="KW-0349">Heme</keyword>
<evidence type="ECO:0000313" key="9">
    <source>
        <dbReference type="Proteomes" id="UP001108029"/>
    </source>
</evidence>
<reference evidence="8" key="1">
    <citation type="submission" date="2021-12" db="EMBL/GenBank/DDBJ databases">
        <authorList>
            <person name="Lee J.-H."/>
            <person name="Kim S.-B."/>
        </authorList>
    </citation>
    <scope>NUCLEOTIDE SEQUENCE</scope>
    <source>
        <strain evidence="8">NR30</strain>
    </source>
</reference>
<dbReference type="CDD" id="cd11029">
    <property type="entry name" value="CYP107-like"/>
    <property type="match status" value="1"/>
</dbReference>
<dbReference type="GO" id="GO:0005506">
    <property type="term" value="F:iron ion binding"/>
    <property type="evidence" value="ECO:0007669"/>
    <property type="project" value="InterPro"/>
</dbReference>
<comment type="similarity">
    <text evidence="1 7">Belongs to the cytochrome P450 family.</text>
</comment>
<protein>
    <submittedName>
        <fullName evidence="8">Cytochrome P450</fullName>
    </submittedName>
</protein>
<name>A0A9Q3VYJ5_9ACTN</name>
<evidence type="ECO:0000256" key="6">
    <source>
        <dbReference type="ARBA" id="ARBA00023033"/>
    </source>
</evidence>
<sequence>MEEPTVPAVLDPSGRDIHTEGACLRARGPAVLVQLPGGVQAWAVTRHALIKRLMTDPRVSKDAYRHWPAWMSGEVDDSWPLAMWVSVRNMLTAYGEEHRRLRRLVAPAFTARRTALLQARITQIVDELTERLAHVPPGHVVDLRKEFCFALPIQVISEMLGLDKAGWQDLHRVVDVLFTTTTTSEAAQANQAELYALLFGLVADKRRSPGEDMTSELIAVRDEEGSGLTEKELVDTLLLIIGAGHETTVNLLDRAITALLTHPDQLHLARQGVVSWEAVVDETLRSQAPVANIPLRFAVDDIDYGDVRIARGEAILMSLAAAGRDPEQHGPDADRFDATRPTSRDHLAFGHGVHHCLGRPLAMSEATTALPALFARFPHLRLAVPPQELRPLESFISSGHRELPVVLNPPQ</sequence>
<dbReference type="PANTHER" id="PTHR46696:SF1">
    <property type="entry name" value="CYTOCHROME P450 YJIB-RELATED"/>
    <property type="match status" value="1"/>
</dbReference>
<dbReference type="PROSITE" id="PS00086">
    <property type="entry name" value="CYTOCHROME_P450"/>
    <property type="match status" value="1"/>
</dbReference>
<dbReference type="InterPro" id="IPR036396">
    <property type="entry name" value="Cyt_P450_sf"/>
</dbReference>
<evidence type="ECO:0000313" key="8">
    <source>
        <dbReference type="EMBL" id="MCD9880869.1"/>
    </source>
</evidence>
<evidence type="ECO:0000256" key="1">
    <source>
        <dbReference type="ARBA" id="ARBA00010617"/>
    </source>
</evidence>
<dbReference type="RefSeq" id="WP_232655789.1">
    <property type="nucleotide sequence ID" value="NZ_JAJSBI010000049.1"/>
</dbReference>
<dbReference type="PRINTS" id="PR00385">
    <property type="entry name" value="P450"/>
</dbReference>
<dbReference type="PANTHER" id="PTHR46696">
    <property type="entry name" value="P450, PUTATIVE (EUROFUNG)-RELATED"/>
    <property type="match status" value="1"/>
</dbReference>
<evidence type="ECO:0000256" key="5">
    <source>
        <dbReference type="ARBA" id="ARBA00023004"/>
    </source>
</evidence>
<dbReference type="SUPFAM" id="SSF48264">
    <property type="entry name" value="Cytochrome P450"/>
    <property type="match status" value="1"/>
</dbReference>
<keyword evidence="5 7" id="KW-0408">Iron</keyword>
<dbReference type="Gene3D" id="1.10.630.10">
    <property type="entry name" value="Cytochrome P450"/>
    <property type="match status" value="1"/>
</dbReference>
<dbReference type="PRINTS" id="PR00359">
    <property type="entry name" value="BP450"/>
</dbReference>
<dbReference type="AlphaFoldDB" id="A0A9Q3VYJ5"/>
<keyword evidence="9" id="KW-1185">Reference proteome</keyword>
<comment type="caution">
    <text evidence="8">The sequence shown here is derived from an EMBL/GenBank/DDBJ whole genome shotgun (WGS) entry which is preliminary data.</text>
</comment>
<keyword evidence="6 7" id="KW-0503">Monooxygenase</keyword>
<keyword evidence="4 7" id="KW-0560">Oxidoreductase</keyword>
<keyword evidence="3 7" id="KW-0479">Metal-binding</keyword>
<dbReference type="FunFam" id="1.10.630.10:FF:000018">
    <property type="entry name" value="Cytochrome P450 monooxygenase"/>
    <property type="match status" value="1"/>
</dbReference>
<dbReference type="InterPro" id="IPR001128">
    <property type="entry name" value="Cyt_P450"/>
</dbReference>
<dbReference type="GO" id="GO:0020037">
    <property type="term" value="F:heme binding"/>
    <property type="evidence" value="ECO:0007669"/>
    <property type="project" value="InterPro"/>
</dbReference>
<evidence type="ECO:0000256" key="4">
    <source>
        <dbReference type="ARBA" id="ARBA00023002"/>
    </source>
</evidence>
<dbReference type="InterPro" id="IPR017972">
    <property type="entry name" value="Cyt_P450_CS"/>
</dbReference>
<gene>
    <name evidence="8" type="ORF">LJ657_46545</name>
</gene>
<evidence type="ECO:0000256" key="2">
    <source>
        <dbReference type="ARBA" id="ARBA00022617"/>
    </source>
</evidence>
<dbReference type="InterPro" id="IPR002397">
    <property type="entry name" value="Cyt_P450_B"/>
</dbReference>
<accession>A0A9Q3VYJ5</accession>
<dbReference type="GO" id="GO:0004497">
    <property type="term" value="F:monooxygenase activity"/>
    <property type="evidence" value="ECO:0007669"/>
    <property type="project" value="UniProtKB-KW"/>
</dbReference>
<dbReference type="GO" id="GO:0016705">
    <property type="term" value="F:oxidoreductase activity, acting on paired donors, with incorporation or reduction of molecular oxygen"/>
    <property type="evidence" value="ECO:0007669"/>
    <property type="project" value="InterPro"/>
</dbReference>
<dbReference type="Proteomes" id="UP001108029">
    <property type="component" value="Unassembled WGS sequence"/>
</dbReference>